<name>A0A1M6MDC4_9BACT</name>
<evidence type="ECO:0008006" key="3">
    <source>
        <dbReference type="Google" id="ProtNLM"/>
    </source>
</evidence>
<evidence type="ECO:0000313" key="1">
    <source>
        <dbReference type="EMBL" id="SHJ81273.1"/>
    </source>
</evidence>
<sequence>MKTMKHKTYFIILLSVIFFASCSRNPLKVDISGIETEVEVVRFDQDLFELPLQDTLAELTALRNKNPEFFDLFTWKVIGVGGIEEEHFPEIMGEFLTDTMIVNVKTLVEKESSDFEKTEEELITAFKYFHYHFPDKELPTIFTTISGFNQSVFTAEEIIGISLDKYLGRDCSYYQKLSNVPLYKVKNMHKKKLVSDVAYAWGLTEFDDPHGTTTVLDNIVHQGKLMYFVDAMLPEMHDSLKIGYTSEQLQWCKSNEPQMWNFLIENEMLYSNKRMDILRYINDGPYTTGFPTESPARAGIWIGWQIVRKYMDKFEEVTLAQLMANTNYQEILNDSGYYPE</sequence>
<evidence type="ECO:0000313" key="2">
    <source>
        <dbReference type="Proteomes" id="UP000184050"/>
    </source>
</evidence>
<accession>A0A1M6MDC4</accession>
<reference evidence="1 2" key="1">
    <citation type="submission" date="2016-11" db="EMBL/GenBank/DDBJ databases">
        <authorList>
            <person name="Jaros S."/>
            <person name="Januszkiewicz K."/>
            <person name="Wedrychowicz H."/>
        </authorList>
    </citation>
    <scope>NUCLEOTIDE SEQUENCE [LARGE SCALE GENOMIC DNA]</scope>
    <source>
        <strain evidence="1 2">DSM 27063</strain>
    </source>
</reference>
<dbReference type="AlphaFoldDB" id="A0A1M6MDC4"/>
<dbReference type="PROSITE" id="PS51257">
    <property type="entry name" value="PROKAR_LIPOPROTEIN"/>
    <property type="match status" value="1"/>
</dbReference>
<keyword evidence="2" id="KW-1185">Reference proteome</keyword>
<dbReference type="Proteomes" id="UP000184050">
    <property type="component" value="Unassembled WGS sequence"/>
</dbReference>
<dbReference type="InterPro" id="IPR019853">
    <property type="entry name" value="GldB-like"/>
</dbReference>
<dbReference type="Pfam" id="PF25594">
    <property type="entry name" value="GldB_lipo"/>
    <property type="match status" value="1"/>
</dbReference>
<organism evidence="1 2">
    <name type="scientific">Tangfeifania diversioriginum</name>
    <dbReference type="NCBI Taxonomy" id="1168035"/>
    <lineage>
        <taxon>Bacteria</taxon>
        <taxon>Pseudomonadati</taxon>
        <taxon>Bacteroidota</taxon>
        <taxon>Bacteroidia</taxon>
        <taxon>Marinilabiliales</taxon>
        <taxon>Prolixibacteraceae</taxon>
        <taxon>Tangfeifania</taxon>
    </lineage>
</organism>
<proteinExistence type="predicted"/>
<dbReference type="STRING" id="1168035.SAMN05444280_13212"/>
<protein>
    <recommendedName>
        <fullName evidence="3">Gliding motility-associated lipoprotein GldB</fullName>
    </recommendedName>
</protein>
<dbReference type="EMBL" id="FQZE01000032">
    <property type="protein sequence ID" value="SHJ81273.1"/>
    <property type="molecule type" value="Genomic_DNA"/>
</dbReference>
<gene>
    <name evidence="1" type="ORF">SAMN05444280_13212</name>
</gene>